<dbReference type="EMBL" id="LVLJ01002329">
    <property type="protein sequence ID" value="OAE25506.1"/>
    <property type="molecule type" value="Genomic_DNA"/>
</dbReference>
<proteinExistence type="predicted"/>
<dbReference type="Gene3D" id="3.80.10.10">
    <property type="entry name" value="Ribonuclease Inhibitor"/>
    <property type="match status" value="1"/>
</dbReference>
<dbReference type="SUPFAM" id="SSF81383">
    <property type="entry name" value="F-box domain"/>
    <property type="match status" value="1"/>
</dbReference>
<dbReference type="SUPFAM" id="SSF52047">
    <property type="entry name" value="RNI-like"/>
    <property type="match status" value="1"/>
</dbReference>
<evidence type="ECO:0000256" key="1">
    <source>
        <dbReference type="SAM" id="MobiDB-lite"/>
    </source>
</evidence>
<evidence type="ECO:0000313" key="3">
    <source>
        <dbReference type="EMBL" id="OAE25506.1"/>
    </source>
</evidence>
<feature type="compositionally biased region" description="Low complexity" evidence="1">
    <location>
        <begin position="1"/>
        <end position="12"/>
    </location>
</feature>
<evidence type="ECO:0000313" key="2">
    <source>
        <dbReference type="EMBL" id="BBM96874.1"/>
    </source>
</evidence>
<organism evidence="3 4">
    <name type="scientific">Marchantia polymorpha subsp. ruderalis</name>
    <dbReference type="NCBI Taxonomy" id="1480154"/>
    <lineage>
        <taxon>Eukaryota</taxon>
        <taxon>Viridiplantae</taxon>
        <taxon>Streptophyta</taxon>
        <taxon>Embryophyta</taxon>
        <taxon>Marchantiophyta</taxon>
        <taxon>Marchantiopsida</taxon>
        <taxon>Marchantiidae</taxon>
        <taxon>Marchantiales</taxon>
        <taxon>Marchantiaceae</taxon>
        <taxon>Marchantia</taxon>
    </lineage>
</organism>
<dbReference type="InterPro" id="IPR044809">
    <property type="entry name" value="AUF1-like"/>
</dbReference>
<dbReference type="AlphaFoldDB" id="A0A176VZZ2"/>
<evidence type="ECO:0008006" key="6">
    <source>
        <dbReference type="Google" id="ProtNLM"/>
    </source>
</evidence>
<dbReference type="EMBL" id="AP019866">
    <property type="protein sequence ID" value="BBM96874.1"/>
    <property type="molecule type" value="Genomic_DNA"/>
</dbReference>
<feature type="region of interest" description="Disordered" evidence="1">
    <location>
        <begin position="1"/>
        <end position="56"/>
    </location>
</feature>
<sequence>MGAFSASGGSSAEQHEAAKRLQFSPISDNMSSSLDITAQSPEESPHHRSYERHPSLTELMPDAMIGEILSRLPDMRDLARAKLVNTSFRESSAYVKYVKFLCRQRNVLRGPGQNGECLVPFKEIVTSNLKTVKCVERLRLEIEDEMQANRYKDENNEKNSLWLTEDKFVMQWLPLVSATLQNLTVIDYGQQAIFHPTPLLQHLSHLCKQLRTLELRNMFLDCSPKQCGTTKDQITQTRLKDVSTLTLRCVKLTENGLDDLNTVMPNLKTLTLVTVVGLKDAKFVSEHLQVLCLGLATKVKSVKLVVKQLIKLQLKMACPEELKVIAPNLRCLAVCMDKRPDTKVEFECVNDLRELLMGASEFSTLHDLCKHNRQLEKVFLDVPCMAFEDNGGWKGVLPHVNLKNLPDMKHITSYCTQLHTLSVGPGLWHALEQDMMKNPDVFCPTWPNLTRLILHLIVQVIDVSIKLLKALVDAIPTLKTLEVYVHKDSKVDTQEFQQLKETVKELVPRVDLKLDSWKKGLKFECFSF</sequence>
<gene>
    <name evidence="3" type="ORF">AXG93_1543s1230</name>
    <name evidence="2" type="ORF">Mp_1g01340</name>
</gene>
<reference evidence="5" key="3">
    <citation type="journal article" date="2020" name="Curr. Biol.">
        <title>Chromatin organization in early land plants reveals an ancestral association between H3K27me3, transposons, and constitutive heterochromatin.</title>
        <authorList>
            <person name="Montgomery S.A."/>
            <person name="Tanizawa Y."/>
            <person name="Galik B."/>
            <person name="Wang N."/>
            <person name="Ito T."/>
            <person name="Mochizuki T."/>
            <person name="Akimcheva S."/>
            <person name="Bowman J.L."/>
            <person name="Cognat V."/>
            <person name="Marechal-Drouard L."/>
            <person name="Ekker H."/>
            <person name="Hong S.F."/>
            <person name="Kohchi T."/>
            <person name="Lin S.S."/>
            <person name="Liu L.D."/>
            <person name="Nakamura Y."/>
            <person name="Valeeva L.R."/>
            <person name="Shakirov E.V."/>
            <person name="Shippen D.E."/>
            <person name="Wei W.L."/>
            <person name="Yagura M."/>
            <person name="Yamaoka S."/>
            <person name="Yamato K.T."/>
            <person name="Liu C."/>
            <person name="Berger F."/>
        </authorList>
    </citation>
    <scope>NUCLEOTIDE SEQUENCE [LARGE SCALE GENOMIC DNA]</scope>
    <source>
        <strain evidence="5">Tak-1</strain>
    </source>
</reference>
<dbReference type="Proteomes" id="UP001162541">
    <property type="component" value="Chromosome 1"/>
</dbReference>
<name>A0A176VZZ2_MARPO</name>
<evidence type="ECO:0000313" key="5">
    <source>
        <dbReference type="Proteomes" id="UP001162541"/>
    </source>
</evidence>
<feature type="compositionally biased region" description="Basic and acidic residues" evidence="1">
    <location>
        <begin position="43"/>
        <end position="55"/>
    </location>
</feature>
<protein>
    <recommendedName>
        <fullName evidence="6">F-box domain-containing protein</fullName>
    </recommendedName>
</protein>
<dbReference type="Proteomes" id="UP000077202">
    <property type="component" value="Unassembled WGS sequence"/>
</dbReference>
<dbReference type="InterPro" id="IPR036047">
    <property type="entry name" value="F-box-like_dom_sf"/>
</dbReference>
<dbReference type="PANTHER" id="PTHR31215">
    <property type="entry name" value="OS05G0510400 PROTEIN-RELATED"/>
    <property type="match status" value="1"/>
</dbReference>
<evidence type="ECO:0000313" key="4">
    <source>
        <dbReference type="Proteomes" id="UP000077202"/>
    </source>
</evidence>
<dbReference type="InterPro" id="IPR032675">
    <property type="entry name" value="LRR_dom_sf"/>
</dbReference>
<reference evidence="3 4" key="1">
    <citation type="submission" date="2016-03" db="EMBL/GenBank/DDBJ databases">
        <title>Mechanisms controlling the formation of the plant cell surface in tip-growing cells are functionally conserved among land plants.</title>
        <authorList>
            <person name="Honkanen S."/>
            <person name="Jones V.A."/>
            <person name="Morieri G."/>
            <person name="Champion C."/>
            <person name="Hetherington A.J."/>
            <person name="Kelly S."/>
            <person name="Saint-Marcoux D."/>
            <person name="Proust H."/>
            <person name="Prescott H."/>
            <person name="Dolan L."/>
        </authorList>
    </citation>
    <scope>NUCLEOTIDE SEQUENCE [LARGE SCALE GENOMIC DNA]</scope>
    <source>
        <strain evidence="4">cv. Tak-1 and cv. Tak-2</strain>
        <tissue evidence="3">Whole gametophyte</tissue>
    </source>
</reference>
<reference evidence="2" key="2">
    <citation type="journal article" date="2019" name="Curr. Biol.">
        <title>Chromatin organization in early land plants reveals an ancestral association between H3K27me3, transposons, and constitutive heterochromatin.</title>
        <authorList>
            <person name="Montgomery S.A."/>
            <person name="Tanizawa Y."/>
            <person name="Galik B."/>
            <person name="Wang N."/>
            <person name="Ito T."/>
            <person name="Mochizuki T."/>
            <person name="Akimcheva S."/>
            <person name="Bowman J."/>
            <person name="Cognat V."/>
            <person name="Drouard L."/>
            <person name="Ekker H."/>
            <person name="Houng S."/>
            <person name="Kohchi T."/>
            <person name="Lin S."/>
            <person name="Liu L.D."/>
            <person name="Nakamura Y."/>
            <person name="Valeeva L.R."/>
            <person name="Shakirov E.V."/>
            <person name="Shippen D.E."/>
            <person name="Wei W."/>
            <person name="Yagura M."/>
            <person name="Yamaoka S."/>
            <person name="Yamato K.T."/>
            <person name="Liu C."/>
            <person name="Berger F."/>
        </authorList>
    </citation>
    <scope>NUCLEOTIDE SEQUENCE [LARGE SCALE GENOMIC DNA]</scope>
    <source>
        <strain evidence="2">Tak-1</strain>
    </source>
</reference>
<keyword evidence="4" id="KW-1185">Reference proteome</keyword>
<feature type="compositionally biased region" description="Polar residues" evidence="1">
    <location>
        <begin position="24"/>
        <end position="42"/>
    </location>
</feature>
<accession>A0A176VZZ2</accession>